<feature type="non-terminal residue" evidence="2">
    <location>
        <position position="213"/>
    </location>
</feature>
<reference evidence="2" key="1">
    <citation type="submission" date="2020-02" db="EMBL/GenBank/DDBJ databases">
        <authorList>
            <person name="Meier V. D."/>
        </authorList>
    </citation>
    <scope>NUCLEOTIDE SEQUENCE</scope>
    <source>
        <strain evidence="2">AVDCRST_MAG08</strain>
    </source>
</reference>
<feature type="region of interest" description="Disordered" evidence="1">
    <location>
        <begin position="1"/>
        <end position="122"/>
    </location>
</feature>
<keyword evidence="2" id="KW-0326">Glycosidase</keyword>
<feature type="region of interest" description="Disordered" evidence="1">
    <location>
        <begin position="138"/>
        <end position="213"/>
    </location>
</feature>
<name>A0A6J4JS55_9PROT</name>
<dbReference type="GO" id="GO:0004844">
    <property type="term" value="F:uracil DNA N-glycosylase activity"/>
    <property type="evidence" value="ECO:0007669"/>
    <property type="project" value="UniProtKB-EC"/>
</dbReference>
<dbReference type="EMBL" id="CADCTG010000332">
    <property type="protein sequence ID" value="CAA9285826.1"/>
    <property type="molecule type" value="Genomic_DNA"/>
</dbReference>
<dbReference type="EC" id="3.2.2.27" evidence="2"/>
<accession>A0A6J4JS55</accession>
<protein>
    <submittedName>
        <fullName evidence="2">Uracil-DNA glycosylase, family 4</fullName>
        <ecNumber evidence="2">3.2.2.27</ecNumber>
    </submittedName>
</protein>
<keyword evidence="2" id="KW-0378">Hydrolase</keyword>
<evidence type="ECO:0000256" key="1">
    <source>
        <dbReference type="SAM" id="MobiDB-lite"/>
    </source>
</evidence>
<dbReference type="AlphaFoldDB" id="A0A6J4JS55"/>
<feature type="compositionally biased region" description="Basic residues" evidence="1">
    <location>
        <begin position="42"/>
        <end position="55"/>
    </location>
</feature>
<feature type="compositionally biased region" description="Low complexity" evidence="1">
    <location>
        <begin position="200"/>
        <end position="213"/>
    </location>
</feature>
<organism evidence="2">
    <name type="scientific">uncultured Acetobacteraceae bacterium</name>
    <dbReference type="NCBI Taxonomy" id="169975"/>
    <lineage>
        <taxon>Bacteria</taxon>
        <taxon>Pseudomonadati</taxon>
        <taxon>Pseudomonadota</taxon>
        <taxon>Alphaproteobacteria</taxon>
        <taxon>Acetobacterales</taxon>
        <taxon>Acetobacteraceae</taxon>
        <taxon>environmental samples</taxon>
    </lineage>
</organism>
<sequence>RPPHPRGRPARRVARGGAGRRRRRPGRPARRHGRLRGQPAPRNRHQPRLRRRGARLRADAHRRGAGRGRGPAGPTLRRRVRPPPGPDAGLDRPRAGAGLLRHQHPALPPAGEPHADGRGDRAVPALCAAARGARFAAPAGAAGRDGGQGAAPLARGHHPPPRPLARSRAARGRRWRAARPGHAPPGLPAPESGRQEGRLARPAAAAAAAGRGL</sequence>
<evidence type="ECO:0000313" key="2">
    <source>
        <dbReference type="EMBL" id="CAA9285826.1"/>
    </source>
</evidence>
<proteinExistence type="predicted"/>
<feature type="non-terminal residue" evidence="2">
    <location>
        <position position="1"/>
    </location>
</feature>
<gene>
    <name evidence="2" type="ORF">AVDCRST_MAG08-4198</name>
</gene>
<feature type="compositionally biased region" description="Basic residues" evidence="1">
    <location>
        <begin position="168"/>
        <end position="179"/>
    </location>
</feature>
<feature type="compositionally biased region" description="Basic residues" evidence="1">
    <location>
        <begin position="1"/>
        <end position="35"/>
    </location>
</feature>